<feature type="region of interest" description="Disordered" evidence="1">
    <location>
        <begin position="98"/>
        <end position="121"/>
    </location>
</feature>
<accession>A0A821Y6W9</accession>
<name>A0A821Y6W9_9BILA</name>
<evidence type="ECO:0000313" key="2">
    <source>
        <dbReference type="EMBL" id="CAF4954144.1"/>
    </source>
</evidence>
<dbReference type="AlphaFoldDB" id="A0A821Y6W9"/>
<dbReference type="Proteomes" id="UP000663848">
    <property type="component" value="Unassembled WGS sequence"/>
</dbReference>
<comment type="caution">
    <text evidence="2">The sequence shown here is derived from an EMBL/GenBank/DDBJ whole genome shotgun (WGS) entry which is preliminary data.</text>
</comment>
<dbReference type="EMBL" id="CAJOBR010023389">
    <property type="protein sequence ID" value="CAF4954144.1"/>
    <property type="molecule type" value="Genomic_DNA"/>
</dbReference>
<feature type="non-terminal residue" evidence="2">
    <location>
        <position position="1"/>
    </location>
</feature>
<feature type="compositionally biased region" description="Basic and acidic residues" evidence="1">
    <location>
        <begin position="98"/>
        <end position="114"/>
    </location>
</feature>
<evidence type="ECO:0000256" key="1">
    <source>
        <dbReference type="SAM" id="MobiDB-lite"/>
    </source>
</evidence>
<gene>
    <name evidence="2" type="ORF">QYT958_LOCUS33727</name>
</gene>
<proteinExistence type="predicted"/>
<sequence length="272" mass="29647">MSQYNDIAGSDDVISLNFETQETLTEHSDRTKQSTNRIDKNTPVKGYRNVLCLDQAKENKKPIVQVNNEEIDGMQTDAQRPASAVDTQNNLFMIRQTLTDESRGDTSQINEEKSTPTAKSDANVSVLDTSTVVNSKNYIFLKENFIKLFASDLHLYISPSTSLLETTNDDVQPNPANISGVDIEEKNANDVVPLIELNDKPKNEPMDTSDAQASLGSDGIIDSHPTSALTSQAPGPIKAAISPTSKTLYSLSQPATNKFESILAKLATSPGR</sequence>
<organism evidence="2 3">
    <name type="scientific">Rotaria socialis</name>
    <dbReference type="NCBI Taxonomy" id="392032"/>
    <lineage>
        <taxon>Eukaryota</taxon>
        <taxon>Metazoa</taxon>
        <taxon>Spiralia</taxon>
        <taxon>Gnathifera</taxon>
        <taxon>Rotifera</taxon>
        <taxon>Eurotatoria</taxon>
        <taxon>Bdelloidea</taxon>
        <taxon>Philodinida</taxon>
        <taxon>Philodinidae</taxon>
        <taxon>Rotaria</taxon>
    </lineage>
</organism>
<protein>
    <submittedName>
        <fullName evidence="2">Uncharacterized protein</fullName>
    </submittedName>
</protein>
<evidence type="ECO:0000313" key="3">
    <source>
        <dbReference type="Proteomes" id="UP000663848"/>
    </source>
</evidence>
<reference evidence="2" key="1">
    <citation type="submission" date="2021-02" db="EMBL/GenBank/DDBJ databases">
        <authorList>
            <person name="Nowell W R."/>
        </authorList>
    </citation>
    <scope>NUCLEOTIDE SEQUENCE</scope>
</reference>